<accession>R8BRE5</accession>
<keyword evidence="2" id="KW-1185">Reference proteome</keyword>
<dbReference type="RefSeq" id="XP_007913304.1">
    <property type="nucleotide sequence ID" value="XM_007915113.1"/>
</dbReference>
<dbReference type="Proteomes" id="UP000014074">
    <property type="component" value="Unassembled WGS sequence"/>
</dbReference>
<evidence type="ECO:0000313" key="2">
    <source>
        <dbReference type="Proteomes" id="UP000014074"/>
    </source>
</evidence>
<evidence type="ECO:0000313" key="1">
    <source>
        <dbReference type="EMBL" id="EOO01947.1"/>
    </source>
</evidence>
<organism evidence="1 2">
    <name type="scientific">Phaeoacremonium minimum (strain UCR-PA7)</name>
    <name type="common">Esca disease fungus</name>
    <name type="synonym">Togninia minima</name>
    <dbReference type="NCBI Taxonomy" id="1286976"/>
    <lineage>
        <taxon>Eukaryota</taxon>
        <taxon>Fungi</taxon>
        <taxon>Dikarya</taxon>
        <taxon>Ascomycota</taxon>
        <taxon>Pezizomycotina</taxon>
        <taxon>Sordariomycetes</taxon>
        <taxon>Sordariomycetidae</taxon>
        <taxon>Togniniales</taxon>
        <taxon>Togniniaceae</taxon>
        <taxon>Phaeoacremonium</taxon>
    </lineage>
</organism>
<sequence>MNTRLEKELRARYLVSDKFSGGALAGLVEEGQLSAETKISLMTYTEFKHLVGSGVSVQLPHNMVVLMDDESKRTIDREVAQGLISTFVKDKQPASVKMIAFAPALRTPPPQNVLKSFSIRDPDDIHTFTSNYATSPRTSDVITGSFTDGAFYQQSIQMATQCI</sequence>
<proteinExistence type="predicted"/>
<dbReference type="HOGENOM" id="CLU_1628208_0_0_1"/>
<gene>
    <name evidence="1" type="ORF">UCRPA7_2537</name>
</gene>
<dbReference type="EMBL" id="KB932940">
    <property type="protein sequence ID" value="EOO01947.1"/>
    <property type="molecule type" value="Genomic_DNA"/>
</dbReference>
<reference evidence="2" key="1">
    <citation type="journal article" date="2013" name="Genome Announc.">
        <title>Draft genome sequence of the ascomycete Phaeoacremonium aleophilum strain UCR-PA7, a causal agent of the esca disease complex in grapevines.</title>
        <authorList>
            <person name="Blanco-Ulate B."/>
            <person name="Rolshausen P."/>
            <person name="Cantu D."/>
        </authorList>
    </citation>
    <scope>NUCLEOTIDE SEQUENCE [LARGE SCALE GENOMIC DNA]</scope>
    <source>
        <strain evidence="2">UCR-PA7</strain>
    </source>
</reference>
<protein>
    <submittedName>
        <fullName evidence="1">Uncharacterized protein</fullName>
    </submittedName>
</protein>
<dbReference type="KEGG" id="tmn:UCRPA7_2537"/>
<dbReference type="AlphaFoldDB" id="R8BRE5"/>
<name>R8BRE5_PHAM7</name>
<dbReference type="GeneID" id="19322796"/>